<comment type="caution">
    <text evidence="10">The sequence shown here is derived from an EMBL/GenBank/DDBJ whole genome shotgun (WGS) entry which is preliminary data.</text>
</comment>
<keyword evidence="4 7" id="KW-0133">Cell shape</keyword>
<dbReference type="InterPro" id="IPR038063">
    <property type="entry name" value="Transpep_catalytic_dom"/>
</dbReference>
<dbReference type="EMBL" id="JAZDRO010000003">
    <property type="protein sequence ID" value="MEE2566866.1"/>
    <property type="molecule type" value="Genomic_DNA"/>
</dbReference>
<evidence type="ECO:0000256" key="2">
    <source>
        <dbReference type="ARBA" id="ARBA00005992"/>
    </source>
</evidence>
<evidence type="ECO:0000256" key="7">
    <source>
        <dbReference type="PROSITE-ProRule" id="PRU01373"/>
    </source>
</evidence>
<comment type="similarity">
    <text evidence="2">Belongs to the YkuD family.</text>
</comment>
<keyword evidence="11" id="KW-1185">Reference proteome</keyword>
<sequence length="605" mass="66342">MLFSKSILIATSAAAALVAGTTAMTTQSNSATPAPFFSEAGIAVSQADIVGEQAGPSGVIPAGSVSALIETGLMEAAPSPDTVEAAESQPSPLLEAYATRIFDPIWSRSGARDLQVFLRDAERRGIAVDPALMDRVDLAVNALASRNPAERAEADILLSRVFIAAADHMRNGPLNDVPELTAQIEAVDPEPLHRQLAFAGEGRFDYRDLDPAHPEYTALLEAREIYVRHVEQGGFTPVPDIEGALELGDEHAVLETVRQRLREEGFAPEPSRLMLFAENAPSHMKESETPEDDAEDAVPASHRFDAALEAALIDFQEHNGLETDGVLGPNTIAALNVTAEEKLARIDANLERWRWAPRDFGDTHVRVNIPAFRVDGYENARATISMRSIVGMRSRQTPIFSDSIEHIVANPRWYVPESILQRDKLDDIRSNPDFLANGGYYVLDRQTGERVDGSLIDWNAEGVADQYRLVQNPSARNALGPVKIMFPNRHSVYLHGTPSQSLFDRSIRAFSSGCIRLEHPEDMARWVARAGGADAGVTAMNAAWDTGEELRVDLDRPIPVYILYYTVEMDDQGGVMFHRDIYDRDEALITALAEWELTLPGNGES</sequence>
<dbReference type="Pfam" id="PF03734">
    <property type="entry name" value="YkuD"/>
    <property type="match status" value="1"/>
</dbReference>
<dbReference type="InterPro" id="IPR005490">
    <property type="entry name" value="LD_TPept_cat_dom"/>
</dbReference>
<dbReference type="CDD" id="cd16913">
    <property type="entry name" value="YkuD_like"/>
    <property type="match status" value="1"/>
</dbReference>
<dbReference type="SUPFAM" id="SSF141523">
    <property type="entry name" value="L,D-transpeptidase catalytic domain-like"/>
    <property type="match status" value="1"/>
</dbReference>
<dbReference type="InterPro" id="IPR052905">
    <property type="entry name" value="LD-transpeptidase_YkuD-like"/>
</dbReference>
<feature type="domain" description="L,D-TPase catalytic" evidence="9">
    <location>
        <begin position="363"/>
        <end position="538"/>
    </location>
</feature>
<feature type="active site" description="Nucleophile" evidence="7">
    <location>
        <position position="514"/>
    </location>
</feature>
<dbReference type="InterPro" id="IPR036366">
    <property type="entry name" value="PGBDSf"/>
</dbReference>
<feature type="active site" description="Proton donor/acceptor" evidence="7">
    <location>
        <position position="495"/>
    </location>
</feature>
<keyword evidence="5 7" id="KW-0573">Peptidoglycan synthesis</keyword>
<dbReference type="PROSITE" id="PS52029">
    <property type="entry name" value="LD_TPASE"/>
    <property type="match status" value="1"/>
</dbReference>
<dbReference type="InterPro" id="IPR045380">
    <property type="entry name" value="LD_TPept_scaffold_dom"/>
</dbReference>
<feature type="signal peptide" evidence="8">
    <location>
        <begin position="1"/>
        <end position="15"/>
    </location>
</feature>
<dbReference type="PANTHER" id="PTHR41533:SF2">
    <property type="entry name" value="BLR7131 PROTEIN"/>
    <property type="match status" value="1"/>
</dbReference>
<organism evidence="10 11">
    <name type="scientific">Hyphobacterium marinum</name>
    <dbReference type="NCBI Taxonomy" id="3116574"/>
    <lineage>
        <taxon>Bacteria</taxon>
        <taxon>Pseudomonadati</taxon>
        <taxon>Pseudomonadota</taxon>
        <taxon>Alphaproteobacteria</taxon>
        <taxon>Maricaulales</taxon>
        <taxon>Maricaulaceae</taxon>
        <taxon>Hyphobacterium</taxon>
    </lineage>
</organism>
<evidence type="ECO:0000256" key="4">
    <source>
        <dbReference type="ARBA" id="ARBA00022960"/>
    </source>
</evidence>
<feature type="chain" id="PRO_5045572519" evidence="8">
    <location>
        <begin position="16"/>
        <end position="605"/>
    </location>
</feature>
<keyword evidence="6 7" id="KW-0961">Cell wall biogenesis/degradation</keyword>
<dbReference type="PANTHER" id="PTHR41533">
    <property type="entry name" value="L,D-TRANSPEPTIDASE HI_1667-RELATED"/>
    <property type="match status" value="1"/>
</dbReference>
<keyword evidence="3" id="KW-0808">Transferase</keyword>
<dbReference type="Proteomes" id="UP001310692">
    <property type="component" value="Unassembled WGS sequence"/>
</dbReference>
<reference evidence="10 11" key="1">
    <citation type="submission" date="2024-01" db="EMBL/GenBank/DDBJ databases">
        <title>Hyphobacterium bacterium isolated from marine sediment.</title>
        <authorList>
            <person name="Zhao S."/>
        </authorList>
    </citation>
    <scope>NUCLEOTIDE SEQUENCE [LARGE SCALE GENOMIC DNA]</scope>
    <source>
        <strain evidence="10 11">Y60-23</strain>
    </source>
</reference>
<evidence type="ECO:0000256" key="3">
    <source>
        <dbReference type="ARBA" id="ARBA00022679"/>
    </source>
</evidence>
<dbReference type="SUPFAM" id="SSF47090">
    <property type="entry name" value="PGBD-like"/>
    <property type="match status" value="1"/>
</dbReference>
<dbReference type="Gene3D" id="2.40.440.10">
    <property type="entry name" value="L,D-transpeptidase catalytic domain-like"/>
    <property type="match status" value="1"/>
</dbReference>
<dbReference type="Gene3D" id="1.10.101.10">
    <property type="entry name" value="PGBD-like superfamily/PGBD"/>
    <property type="match status" value="1"/>
</dbReference>
<proteinExistence type="inferred from homology"/>
<dbReference type="InterPro" id="IPR036365">
    <property type="entry name" value="PGBD-like_sf"/>
</dbReference>
<comment type="pathway">
    <text evidence="1 7">Cell wall biogenesis; peptidoglycan biosynthesis.</text>
</comment>
<evidence type="ECO:0000256" key="1">
    <source>
        <dbReference type="ARBA" id="ARBA00004752"/>
    </source>
</evidence>
<name>A0ABU7LZJ7_9PROT</name>
<evidence type="ECO:0000313" key="10">
    <source>
        <dbReference type="EMBL" id="MEE2566866.1"/>
    </source>
</evidence>
<evidence type="ECO:0000256" key="6">
    <source>
        <dbReference type="ARBA" id="ARBA00023316"/>
    </source>
</evidence>
<keyword evidence="8" id="KW-0732">Signal</keyword>
<dbReference type="RefSeq" id="WP_330196417.1">
    <property type="nucleotide sequence ID" value="NZ_JAZDRO010000003.1"/>
</dbReference>
<evidence type="ECO:0000256" key="5">
    <source>
        <dbReference type="ARBA" id="ARBA00022984"/>
    </source>
</evidence>
<dbReference type="Pfam" id="PF20142">
    <property type="entry name" value="Scaffold"/>
    <property type="match status" value="1"/>
</dbReference>
<gene>
    <name evidence="10" type="ORF">V0U35_09255</name>
</gene>
<protein>
    <submittedName>
        <fullName evidence="10">L,D-transpeptidase family protein</fullName>
    </submittedName>
</protein>
<dbReference type="InterPro" id="IPR002477">
    <property type="entry name" value="Peptidoglycan-bd-like"/>
</dbReference>
<evidence type="ECO:0000313" key="11">
    <source>
        <dbReference type="Proteomes" id="UP001310692"/>
    </source>
</evidence>
<evidence type="ECO:0000256" key="8">
    <source>
        <dbReference type="SAM" id="SignalP"/>
    </source>
</evidence>
<dbReference type="Pfam" id="PF01471">
    <property type="entry name" value="PG_binding_1"/>
    <property type="match status" value="1"/>
</dbReference>
<accession>A0ABU7LZJ7</accession>
<evidence type="ECO:0000259" key="9">
    <source>
        <dbReference type="PROSITE" id="PS52029"/>
    </source>
</evidence>